<comment type="caution">
    <text evidence="1">The sequence shown here is derived from an EMBL/GenBank/DDBJ whole genome shotgun (WGS) entry which is preliminary data.</text>
</comment>
<keyword evidence="2" id="KW-1185">Reference proteome</keyword>
<organism evidence="1 2">
    <name type="scientific">Planctomyces bekefii</name>
    <dbReference type="NCBI Taxonomy" id="1653850"/>
    <lineage>
        <taxon>Bacteria</taxon>
        <taxon>Pseudomonadati</taxon>
        <taxon>Planctomycetota</taxon>
        <taxon>Planctomycetia</taxon>
        <taxon>Planctomycetales</taxon>
        <taxon>Planctomycetaceae</taxon>
        <taxon>Planctomyces</taxon>
    </lineage>
</organism>
<reference evidence="1 2" key="1">
    <citation type="submission" date="2019-08" db="EMBL/GenBank/DDBJ databases">
        <title>100 year-old enigma solved: identification of Planctomyces bekefii, the type genus and species of the phylum Planctomycetes.</title>
        <authorList>
            <person name="Svetlana D.N."/>
            <person name="Overmann J."/>
        </authorList>
    </citation>
    <scope>NUCLEOTIDE SEQUENCE [LARGE SCALE GENOMIC DNA]</scope>
    <source>
        <strain evidence="1">Phe10_nw2017</strain>
    </source>
</reference>
<proteinExistence type="predicted"/>
<evidence type="ECO:0000313" key="2">
    <source>
        <dbReference type="Proteomes" id="UP000321083"/>
    </source>
</evidence>
<protein>
    <recommendedName>
        <fullName evidence="3">Aspartyl protease</fullName>
    </recommendedName>
</protein>
<evidence type="ECO:0000313" key="1">
    <source>
        <dbReference type="EMBL" id="TWW08422.1"/>
    </source>
</evidence>
<accession>A0A5C6M2Z5</accession>
<reference evidence="1 2" key="2">
    <citation type="submission" date="2019-08" db="EMBL/GenBank/DDBJ databases">
        <authorList>
            <person name="Henke P."/>
        </authorList>
    </citation>
    <scope>NUCLEOTIDE SEQUENCE [LARGE SCALE GENOMIC DNA]</scope>
    <source>
        <strain evidence="1">Phe10_nw2017</strain>
    </source>
</reference>
<dbReference type="Proteomes" id="UP000321083">
    <property type="component" value="Unassembled WGS sequence"/>
</dbReference>
<dbReference type="EMBL" id="SRHE01000677">
    <property type="protein sequence ID" value="TWW08422.1"/>
    <property type="molecule type" value="Genomic_DNA"/>
</dbReference>
<sequence>MDVILADGTEVLFQTYHCEIHWFGRRRMLEVIANDGEIPLLGVGLLLGKELRIDYTNLTLSLTPSSRNVQ</sequence>
<gene>
    <name evidence="1" type="ORF">E3A20_24490</name>
</gene>
<name>A0A5C6M2Z5_9PLAN</name>
<evidence type="ECO:0008006" key="3">
    <source>
        <dbReference type="Google" id="ProtNLM"/>
    </source>
</evidence>
<dbReference type="AlphaFoldDB" id="A0A5C6M2Z5"/>